<protein>
    <recommendedName>
        <fullName evidence="1">ApaG domain-containing protein</fullName>
    </recommendedName>
</protein>
<dbReference type="InterPro" id="IPR050718">
    <property type="entry name" value="ApaG-like"/>
</dbReference>
<evidence type="ECO:0000313" key="2">
    <source>
        <dbReference type="EMBL" id="CDW81296.1"/>
    </source>
</evidence>
<reference evidence="2 3" key="1">
    <citation type="submission" date="2014-06" db="EMBL/GenBank/DDBJ databases">
        <authorList>
            <person name="Swart Estienne"/>
        </authorList>
    </citation>
    <scope>NUCLEOTIDE SEQUENCE [LARGE SCALE GENOMIC DNA]</scope>
    <source>
        <strain evidence="2 3">130c</strain>
    </source>
</reference>
<dbReference type="InParanoid" id="A0A078AHH4"/>
<dbReference type="Proteomes" id="UP000039865">
    <property type="component" value="Unassembled WGS sequence"/>
</dbReference>
<sequence length="442" mass="52070">METLSQNSKLTLNDTLDHNLASVLLPYLTLNDYISGVYRINKMFSSFYKKGADFIWKTLFELEFHDKEYPDHKIEEGESWHSYFKRSFEMYKKFRRIWAGIITMSNRKSVESQDGYLRDFNDRTTEKYPLFQLEVFYKVFRDPAQIKDIEDVYSGGNFYESLQNFVLHTTEFYEYELEVLMLSPASLLILQNIINVHLGILVYPILHTKNYKHSVILDYQNLFNQGVGALISWGGPDRSQVQVLGLDLMNFLEDHYDKLERNQFFSANSRIESFFNPVQGREIRQLSVAVTNGIRIEACAKYIHHFSIFDLQYHSQRRYYFTYQIRVMVDPDHEGEFDDCQLTTRHWEIYTANSSVPEVVDGAGVIGLFPHIRKNGQIFSYQSATYQTELGGRMQGWFEFKYLKGEKKGETFKATIEPFELSLDEGTKLIQNPIFEPWMHQL</sequence>
<keyword evidence="3" id="KW-1185">Reference proteome</keyword>
<dbReference type="EMBL" id="CCKQ01009790">
    <property type="protein sequence ID" value="CDW81296.1"/>
    <property type="molecule type" value="Genomic_DNA"/>
</dbReference>
<dbReference type="AlphaFoldDB" id="A0A078AHH4"/>
<dbReference type="Gene3D" id="2.60.40.1470">
    <property type="entry name" value="ApaG domain"/>
    <property type="match status" value="1"/>
</dbReference>
<dbReference type="InterPro" id="IPR036767">
    <property type="entry name" value="ApaG_sf"/>
</dbReference>
<gene>
    <name evidence="2" type="primary">Contig19267.g20425</name>
    <name evidence="2" type="ORF">STYLEM_10311</name>
</gene>
<organism evidence="2 3">
    <name type="scientific">Stylonychia lemnae</name>
    <name type="common">Ciliate</name>
    <dbReference type="NCBI Taxonomy" id="5949"/>
    <lineage>
        <taxon>Eukaryota</taxon>
        <taxon>Sar</taxon>
        <taxon>Alveolata</taxon>
        <taxon>Ciliophora</taxon>
        <taxon>Intramacronucleata</taxon>
        <taxon>Spirotrichea</taxon>
        <taxon>Stichotrichia</taxon>
        <taxon>Sporadotrichida</taxon>
        <taxon>Oxytrichidae</taxon>
        <taxon>Stylonychinae</taxon>
        <taxon>Stylonychia</taxon>
    </lineage>
</organism>
<evidence type="ECO:0000259" key="1">
    <source>
        <dbReference type="PROSITE" id="PS51087"/>
    </source>
</evidence>
<evidence type="ECO:0000313" key="3">
    <source>
        <dbReference type="Proteomes" id="UP000039865"/>
    </source>
</evidence>
<dbReference type="PANTHER" id="PTHR47191">
    <property type="entry name" value="OS05G0170800 PROTEIN"/>
    <property type="match status" value="1"/>
</dbReference>
<name>A0A078AHH4_STYLE</name>
<dbReference type="PANTHER" id="PTHR47191:SF2">
    <property type="entry name" value="OS05G0170800 PROTEIN"/>
    <property type="match status" value="1"/>
</dbReference>
<feature type="domain" description="ApaG" evidence="1">
    <location>
        <begin position="288"/>
        <end position="428"/>
    </location>
</feature>
<dbReference type="PROSITE" id="PS51087">
    <property type="entry name" value="APAG"/>
    <property type="match status" value="1"/>
</dbReference>
<dbReference type="OrthoDB" id="2305498at2759"/>
<dbReference type="Pfam" id="PF04379">
    <property type="entry name" value="DUF525"/>
    <property type="match status" value="1"/>
</dbReference>
<dbReference type="SUPFAM" id="SSF110069">
    <property type="entry name" value="ApaG-like"/>
    <property type="match status" value="1"/>
</dbReference>
<accession>A0A078AHH4</accession>
<proteinExistence type="predicted"/>
<dbReference type="InterPro" id="IPR007474">
    <property type="entry name" value="ApaG_domain"/>
</dbReference>